<dbReference type="SUPFAM" id="SSF103481">
    <property type="entry name" value="Multidrug resistance efflux transporter EmrE"/>
    <property type="match status" value="1"/>
</dbReference>
<keyword evidence="4 6" id="KW-0472">Membrane</keyword>
<feature type="transmembrane region" description="Helical" evidence="6">
    <location>
        <begin position="821"/>
        <end position="841"/>
    </location>
</feature>
<gene>
    <name evidence="7" type="primary">NIPAL3</name>
    <name evidence="7" type="ORF">BGW38_002501</name>
</gene>
<comment type="subcellular location">
    <subcellularLocation>
        <location evidence="1">Membrane</location>
        <topology evidence="1">Multi-pass membrane protein</topology>
    </subcellularLocation>
</comment>
<feature type="transmembrane region" description="Helical" evidence="6">
    <location>
        <begin position="429"/>
        <end position="446"/>
    </location>
</feature>
<dbReference type="Pfam" id="PF05653">
    <property type="entry name" value="Mg_trans_NIPA"/>
    <property type="match status" value="2"/>
</dbReference>
<feature type="transmembrane region" description="Helical" evidence="6">
    <location>
        <begin position="745"/>
        <end position="767"/>
    </location>
</feature>
<feature type="transmembrane region" description="Helical" evidence="6">
    <location>
        <begin position="335"/>
        <end position="357"/>
    </location>
</feature>
<feature type="transmembrane region" description="Helical" evidence="6">
    <location>
        <begin position="787"/>
        <end position="809"/>
    </location>
</feature>
<evidence type="ECO:0000256" key="6">
    <source>
        <dbReference type="SAM" id="Phobius"/>
    </source>
</evidence>
<feature type="region of interest" description="Disordered" evidence="5">
    <location>
        <begin position="558"/>
        <end position="696"/>
    </location>
</feature>
<dbReference type="PANTHER" id="PTHR12570:SF9">
    <property type="entry name" value="MAGNESIUM TRANSPORTER NIPA8-RELATED"/>
    <property type="match status" value="1"/>
</dbReference>
<feature type="transmembrane region" description="Helical" evidence="6">
    <location>
        <begin position="242"/>
        <end position="260"/>
    </location>
</feature>
<dbReference type="AlphaFoldDB" id="A0A9P6FS99"/>
<keyword evidence="2 6" id="KW-0812">Transmembrane</keyword>
<dbReference type="OrthoDB" id="165382at2759"/>
<keyword evidence="3 6" id="KW-1133">Transmembrane helix</keyword>
<evidence type="ECO:0000313" key="8">
    <source>
        <dbReference type="Proteomes" id="UP000780801"/>
    </source>
</evidence>
<reference evidence="7" key="1">
    <citation type="journal article" date="2020" name="Fungal Divers.">
        <title>Resolving the Mortierellaceae phylogeny through synthesis of multi-gene phylogenetics and phylogenomics.</title>
        <authorList>
            <person name="Vandepol N."/>
            <person name="Liber J."/>
            <person name="Desiro A."/>
            <person name="Na H."/>
            <person name="Kennedy M."/>
            <person name="Barry K."/>
            <person name="Grigoriev I.V."/>
            <person name="Miller A.N."/>
            <person name="O'Donnell K."/>
            <person name="Stajich J.E."/>
            <person name="Bonito G."/>
        </authorList>
    </citation>
    <scope>NUCLEOTIDE SEQUENCE</scope>
    <source>
        <strain evidence="7">KOD1015</strain>
    </source>
</reference>
<evidence type="ECO:0000256" key="4">
    <source>
        <dbReference type="ARBA" id="ARBA00023136"/>
    </source>
</evidence>
<name>A0A9P6FS99_9FUNG</name>
<dbReference type="GO" id="GO:0015095">
    <property type="term" value="F:magnesium ion transmembrane transporter activity"/>
    <property type="evidence" value="ECO:0007669"/>
    <property type="project" value="InterPro"/>
</dbReference>
<protein>
    <submittedName>
        <fullName evidence="7">NIPA-like protein 3</fullName>
    </submittedName>
</protein>
<feature type="compositionally biased region" description="Polar residues" evidence="5">
    <location>
        <begin position="603"/>
        <end position="612"/>
    </location>
</feature>
<dbReference type="InterPro" id="IPR037185">
    <property type="entry name" value="EmrE-like"/>
</dbReference>
<dbReference type="PANTHER" id="PTHR12570">
    <property type="match status" value="1"/>
</dbReference>
<evidence type="ECO:0000256" key="5">
    <source>
        <dbReference type="SAM" id="MobiDB-lite"/>
    </source>
</evidence>
<feature type="transmembrane region" description="Helical" evidence="6">
    <location>
        <begin position="388"/>
        <end position="409"/>
    </location>
</feature>
<organism evidence="7 8">
    <name type="scientific">Lunasporangiospora selenospora</name>
    <dbReference type="NCBI Taxonomy" id="979761"/>
    <lineage>
        <taxon>Eukaryota</taxon>
        <taxon>Fungi</taxon>
        <taxon>Fungi incertae sedis</taxon>
        <taxon>Mucoromycota</taxon>
        <taxon>Mortierellomycotina</taxon>
        <taxon>Mortierellomycetes</taxon>
        <taxon>Mortierellales</taxon>
        <taxon>Mortierellaceae</taxon>
        <taxon>Lunasporangiospora</taxon>
    </lineage>
</organism>
<accession>A0A9P6FS99</accession>
<dbReference type="GO" id="GO:0016020">
    <property type="term" value="C:membrane"/>
    <property type="evidence" value="ECO:0007669"/>
    <property type="project" value="UniProtKB-SubCell"/>
</dbReference>
<evidence type="ECO:0000256" key="3">
    <source>
        <dbReference type="ARBA" id="ARBA00022989"/>
    </source>
</evidence>
<feature type="compositionally biased region" description="Polar residues" evidence="5">
    <location>
        <begin position="889"/>
        <end position="920"/>
    </location>
</feature>
<evidence type="ECO:0000313" key="7">
    <source>
        <dbReference type="EMBL" id="KAF9580732.1"/>
    </source>
</evidence>
<evidence type="ECO:0000256" key="1">
    <source>
        <dbReference type="ARBA" id="ARBA00004141"/>
    </source>
</evidence>
<feature type="transmembrane region" description="Helical" evidence="6">
    <location>
        <begin position="853"/>
        <end position="871"/>
    </location>
</feature>
<evidence type="ECO:0000256" key="2">
    <source>
        <dbReference type="ARBA" id="ARBA00022692"/>
    </source>
</evidence>
<feature type="region of interest" description="Disordered" evidence="5">
    <location>
        <begin position="881"/>
        <end position="920"/>
    </location>
</feature>
<sequence length="920" mass="100659">MSSSPAVVNAHSTSHSRRMRMGRVLSSHPSLYSTNSIENHGRRGDIWKRATPVGMPLTCSNDFDCLQTVRPPGWPRDHPDIKSGNYACVKDRSAGVNQTGTCQFVVSAGELCSVATDCAANSFYVQLNLTTPVDLCSPRHCTLESTCGSPWTRPDAPSDRYFDTSPQAKVSCCGGQPTASICSLIGSNVDTCEYHNVCKFDLSEVDRAIANADSTNNLGLTKDQMQQMGIGVCQKIDQRNHVWIGVIITLVGSTVLNIGLNVQKFALRKHDERRVQKELEMEEEHQRWRDELGWTEEQVQQEADRLYEEKESNHGKLYRKLKPYMFWQDIIVSKLWAIGLLVFIVGNLGGFVALRFAPQSLTAPLGSISLISNVIIAPLINKEVLGRWDIAGIVFIVAGSVIVVVFSGIVAQDYKLCVLINLFHKPATIVYLTFIGVCIIGIYFFIKFVEKNVENEADMAIGVSSERNLQQEGRLHRLHSSQSNLSLASALHPTSSGFPQTMDQGDAVSVTVHADSDTPRPSSLRSLEILDQPTRRYSHARDTSLNCDTIADNSSVAAATVTQHSDNDIRAGPSPLRQSPSSLSSSDSNDTRVIQGSGLVSLVSPNATATQEDSIKGGTSRKGSSIDEENPTPGPSKGARLTFDEPSPMFLSPTGVKLGRESISSTEGEGPSALASNNLSEKDIRPPSMVRSHSMTLSVQSAKRNRRRQLLQQEKANLPLWKRLLKIELIPTLPEDKLIRRNSPLLRFFLPLSYAAIGGMMASYTVLFAKSLINLLVTSIFDGQNQFTSAIAWIILIVTVVTAVSQVYWINMGLRKYDALLQVPVFFTIWVLLDIVGGGIYYGEFSGFTPKKYVMFCLGVLIVFMGVGMLAKRLAVLAREDAGGEPGPASSNPSRRASTVDVSVAANTTVRGSTAPTQRK</sequence>
<dbReference type="InterPro" id="IPR008521">
    <property type="entry name" value="Mg_trans_NIPA"/>
</dbReference>
<keyword evidence="8" id="KW-1185">Reference proteome</keyword>
<dbReference type="EMBL" id="JAABOA010001882">
    <property type="protein sequence ID" value="KAF9580732.1"/>
    <property type="molecule type" value="Genomic_DNA"/>
</dbReference>
<feature type="compositionally biased region" description="Low complexity" evidence="5">
    <location>
        <begin position="573"/>
        <end position="588"/>
    </location>
</feature>
<feature type="transmembrane region" description="Helical" evidence="6">
    <location>
        <begin position="363"/>
        <end position="381"/>
    </location>
</feature>
<proteinExistence type="predicted"/>
<comment type="caution">
    <text evidence="7">The sequence shown here is derived from an EMBL/GenBank/DDBJ whole genome shotgun (WGS) entry which is preliminary data.</text>
</comment>
<dbReference type="Proteomes" id="UP000780801">
    <property type="component" value="Unassembled WGS sequence"/>
</dbReference>